<name>A0A4Y2DTH7_ARAVE</name>
<protein>
    <submittedName>
        <fullName evidence="1">Uncharacterized protein</fullName>
    </submittedName>
</protein>
<dbReference type="EMBL" id="BGPR01000415">
    <property type="protein sequence ID" value="GBM19014.1"/>
    <property type="molecule type" value="Genomic_DNA"/>
</dbReference>
<comment type="caution">
    <text evidence="1">The sequence shown here is derived from an EMBL/GenBank/DDBJ whole genome shotgun (WGS) entry which is preliminary data.</text>
</comment>
<dbReference type="AlphaFoldDB" id="A0A4Y2DTH7"/>
<evidence type="ECO:0000313" key="2">
    <source>
        <dbReference type="Proteomes" id="UP000499080"/>
    </source>
</evidence>
<proteinExistence type="predicted"/>
<organism evidence="1 2">
    <name type="scientific">Araneus ventricosus</name>
    <name type="common">Orbweaver spider</name>
    <name type="synonym">Epeira ventricosa</name>
    <dbReference type="NCBI Taxonomy" id="182803"/>
    <lineage>
        <taxon>Eukaryota</taxon>
        <taxon>Metazoa</taxon>
        <taxon>Ecdysozoa</taxon>
        <taxon>Arthropoda</taxon>
        <taxon>Chelicerata</taxon>
        <taxon>Arachnida</taxon>
        <taxon>Araneae</taxon>
        <taxon>Araneomorphae</taxon>
        <taxon>Entelegynae</taxon>
        <taxon>Araneoidea</taxon>
        <taxon>Araneidae</taxon>
        <taxon>Araneus</taxon>
    </lineage>
</organism>
<dbReference type="Proteomes" id="UP000499080">
    <property type="component" value="Unassembled WGS sequence"/>
</dbReference>
<evidence type="ECO:0000313" key="1">
    <source>
        <dbReference type="EMBL" id="GBM19014.1"/>
    </source>
</evidence>
<sequence length="91" mass="10280">MTEKLCPSLHIDDILINHTDHPFPTPGRRGRIHHLADGRSRGESERRCEWPINITEEPSPLFLDVCPDAIDINHSCNLDAVIHRPLLGQAT</sequence>
<reference evidence="1 2" key="1">
    <citation type="journal article" date="2019" name="Sci. Rep.">
        <title>Orb-weaving spider Araneus ventricosus genome elucidates the spidroin gene catalogue.</title>
        <authorList>
            <person name="Kono N."/>
            <person name="Nakamura H."/>
            <person name="Ohtoshi R."/>
            <person name="Moran D.A.P."/>
            <person name="Shinohara A."/>
            <person name="Yoshida Y."/>
            <person name="Fujiwara M."/>
            <person name="Mori M."/>
            <person name="Tomita M."/>
            <person name="Arakawa K."/>
        </authorList>
    </citation>
    <scope>NUCLEOTIDE SEQUENCE [LARGE SCALE GENOMIC DNA]</scope>
</reference>
<keyword evidence="2" id="KW-1185">Reference proteome</keyword>
<gene>
    <name evidence="1" type="ORF">AVEN_172486_1</name>
</gene>
<accession>A0A4Y2DTH7</accession>